<keyword evidence="5" id="KW-1185">Reference proteome</keyword>
<evidence type="ECO:0000256" key="1">
    <source>
        <dbReference type="ARBA" id="ARBA00001968"/>
    </source>
</evidence>
<feature type="domain" description="DDE Tnp4" evidence="3">
    <location>
        <begin position="4"/>
        <end position="115"/>
    </location>
</feature>
<evidence type="ECO:0000256" key="2">
    <source>
        <dbReference type="ARBA" id="ARBA00022723"/>
    </source>
</evidence>
<dbReference type="EMBL" id="JAZGQO010000007">
    <property type="protein sequence ID" value="KAK6180681.1"/>
    <property type="molecule type" value="Genomic_DNA"/>
</dbReference>
<evidence type="ECO:0000313" key="5">
    <source>
        <dbReference type="Proteomes" id="UP001347796"/>
    </source>
</evidence>
<protein>
    <recommendedName>
        <fullName evidence="3">DDE Tnp4 domain-containing protein</fullName>
    </recommendedName>
</protein>
<name>A0AAN8JQI1_PATCE</name>
<organism evidence="4 5">
    <name type="scientific">Patella caerulea</name>
    <name type="common">Rayed Mediterranean limpet</name>
    <dbReference type="NCBI Taxonomy" id="87958"/>
    <lineage>
        <taxon>Eukaryota</taxon>
        <taxon>Metazoa</taxon>
        <taxon>Spiralia</taxon>
        <taxon>Lophotrochozoa</taxon>
        <taxon>Mollusca</taxon>
        <taxon>Gastropoda</taxon>
        <taxon>Patellogastropoda</taxon>
        <taxon>Patelloidea</taxon>
        <taxon>Patellidae</taxon>
        <taxon>Patella</taxon>
    </lineage>
</organism>
<dbReference type="InterPro" id="IPR027806">
    <property type="entry name" value="HARBI1_dom"/>
</dbReference>
<reference evidence="4 5" key="1">
    <citation type="submission" date="2024-01" db="EMBL/GenBank/DDBJ databases">
        <title>The genome of the rayed Mediterranean limpet Patella caerulea (Linnaeus, 1758).</title>
        <authorList>
            <person name="Anh-Thu Weber A."/>
            <person name="Halstead-Nussloch G."/>
        </authorList>
    </citation>
    <scope>NUCLEOTIDE SEQUENCE [LARGE SCALE GENOMIC DNA]</scope>
    <source>
        <strain evidence="4">AATW-2023a</strain>
        <tissue evidence="4">Whole specimen</tissue>
    </source>
</reference>
<accession>A0AAN8JQI1</accession>
<comment type="caution">
    <text evidence="4">The sequence shown here is derived from an EMBL/GenBank/DDBJ whole genome shotgun (WGS) entry which is preliminary data.</text>
</comment>
<sequence length="145" mass="16465">MFGPVEGRRHDCALLKLSRLLEQLETKDFKTSNGQSLALYGDPAYPVRDNLLCPFKGANLTAAENNFNSQMSSVRECVEWEFGKIINLFAFLDFKKNLKVMLQPVAKYYLVGALISNRHTCLYGSQTSSFFQLQPPTIEEYLGRT</sequence>
<gene>
    <name evidence="4" type="ORF">SNE40_008686</name>
</gene>
<dbReference type="AlphaFoldDB" id="A0AAN8JQI1"/>
<dbReference type="Proteomes" id="UP001347796">
    <property type="component" value="Unassembled WGS sequence"/>
</dbReference>
<keyword evidence="2" id="KW-0479">Metal-binding</keyword>
<evidence type="ECO:0000313" key="4">
    <source>
        <dbReference type="EMBL" id="KAK6180681.1"/>
    </source>
</evidence>
<proteinExistence type="predicted"/>
<dbReference type="GO" id="GO:0046872">
    <property type="term" value="F:metal ion binding"/>
    <property type="evidence" value="ECO:0007669"/>
    <property type="project" value="UniProtKB-KW"/>
</dbReference>
<comment type="cofactor">
    <cofactor evidence="1">
        <name>a divalent metal cation</name>
        <dbReference type="ChEBI" id="CHEBI:60240"/>
    </cofactor>
</comment>
<evidence type="ECO:0000259" key="3">
    <source>
        <dbReference type="Pfam" id="PF13359"/>
    </source>
</evidence>
<dbReference type="Pfam" id="PF13359">
    <property type="entry name" value="DDE_Tnp_4"/>
    <property type="match status" value="1"/>
</dbReference>